<dbReference type="AlphaFoldDB" id="A0A6G5AGN5"/>
<accession>A0A6G5AGN5</accession>
<dbReference type="EMBL" id="GIKN01007882">
    <property type="protein sequence ID" value="NIE50155.1"/>
    <property type="molecule type" value="Transcribed_RNA"/>
</dbReference>
<proteinExistence type="predicted"/>
<dbReference type="VEuPathDB" id="VectorBase:LOC119180037"/>
<sequence length="154" mass="17855">MICDKLQAGIRQCLEVMSGIESNYFKNEYLNEGNHDQLMGCVMRELSERHTIRLCEGDNSLKMLTGCMQSSLKDHVIILFRWRVAAFVKKWRFASTNMKAAPTTARKMIRHRMETYFIPKGSKRKRPVTKLRSNENVYCMTAPKQSATLGTTWI</sequence>
<organism evidence="1">
    <name type="scientific">Rhipicephalus microplus</name>
    <name type="common">Cattle tick</name>
    <name type="synonym">Boophilus microplus</name>
    <dbReference type="NCBI Taxonomy" id="6941"/>
    <lineage>
        <taxon>Eukaryota</taxon>
        <taxon>Metazoa</taxon>
        <taxon>Ecdysozoa</taxon>
        <taxon>Arthropoda</taxon>
        <taxon>Chelicerata</taxon>
        <taxon>Arachnida</taxon>
        <taxon>Acari</taxon>
        <taxon>Parasitiformes</taxon>
        <taxon>Ixodida</taxon>
        <taxon>Ixodoidea</taxon>
        <taxon>Ixodidae</taxon>
        <taxon>Rhipicephalinae</taxon>
        <taxon>Rhipicephalus</taxon>
        <taxon>Boophilus</taxon>
    </lineage>
</organism>
<dbReference type="OrthoDB" id="10335577at2759"/>
<reference evidence="1" key="1">
    <citation type="submission" date="2020-03" db="EMBL/GenBank/DDBJ databases">
        <title>A transcriptome and proteome of the tick Rhipicephalus microplus shaped by the genetic composition of its hosts and developmental stage.</title>
        <authorList>
            <person name="Garcia G.R."/>
            <person name="Ribeiro J.M.C."/>
            <person name="Maruyama S.R."/>
            <person name="Gardinasse L.G."/>
            <person name="Nelson K."/>
            <person name="Ferreira B.R."/>
            <person name="Andrade T.G."/>
            <person name="Santos I.K.F.M."/>
        </authorList>
    </citation>
    <scope>NUCLEOTIDE SEQUENCE</scope>
    <source>
        <strain evidence="1">NSGR</strain>
        <tissue evidence="1">Salivary glands</tissue>
    </source>
</reference>
<name>A0A6G5AGN5_RHIMP</name>
<evidence type="ECO:0000313" key="1">
    <source>
        <dbReference type="EMBL" id="NIE50155.1"/>
    </source>
</evidence>
<protein>
    <submittedName>
        <fullName evidence="1">Uncharacterized protein</fullName>
    </submittedName>
</protein>